<proteinExistence type="predicted"/>
<comment type="caution">
    <text evidence="1">The sequence shown here is derived from an EMBL/GenBank/DDBJ whole genome shotgun (WGS) entry which is preliminary data.</text>
</comment>
<dbReference type="AlphaFoldDB" id="A0A927H971"/>
<evidence type="ECO:0000313" key="2">
    <source>
        <dbReference type="Proteomes" id="UP000632125"/>
    </source>
</evidence>
<evidence type="ECO:0000313" key="1">
    <source>
        <dbReference type="EMBL" id="MBD2872327.1"/>
    </source>
</evidence>
<name>A0A927H971_9BACL</name>
<keyword evidence="2" id="KW-1185">Reference proteome</keyword>
<dbReference type="RefSeq" id="WP_190866907.1">
    <property type="nucleotide sequence ID" value="NZ_JACXIY010000045.1"/>
</dbReference>
<dbReference type="EMBL" id="JACXIY010000045">
    <property type="protein sequence ID" value="MBD2872327.1"/>
    <property type="molecule type" value="Genomic_DNA"/>
</dbReference>
<sequence length="72" mass="7817">MDRSAKPTTGSDLPKISRPATQALAEAGIYRLEQLTKVMEADILKLHGMGPKGIRILNEALKENGLSFAPKK</sequence>
<reference evidence="1" key="1">
    <citation type="submission" date="2020-09" db="EMBL/GenBank/DDBJ databases">
        <title>A novel bacterium of genus Paenibacillus, isolated from South China Sea.</title>
        <authorList>
            <person name="Huang H."/>
            <person name="Mo K."/>
            <person name="Hu Y."/>
        </authorList>
    </citation>
    <scope>NUCLEOTIDE SEQUENCE</scope>
    <source>
        <strain evidence="1">IB182493</strain>
    </source>
</reference>
<dbReference type="Gene3D" id="1.10.150.20">
    <property type="entry name" value="5' to 3' exonuclease, C-terminal subdomain"/>
    <property type="match status" value="1"/>
</dbReference>
<organism evidence="1 2">
    <name type="scientific">Paenibacillus arenilitoris</name>
    <dbReference type="NCBI Taxonomy" id="2772299"/>
    <lineage>
        <taxon>Bacteria</taxon>
        <taxon>Bacillati</taxon>
        <taxon>Bacillota</taxon>
        <taxon>Bacilli</taxon>
        <taxon>Bacillales</taxon>
        <taxon>Paenibacillaceae</taxon>
        <taxon>Paenibacillus</taxon>
    </lineage>
</organism>
<dbReference type="GO" id="GO:0003677">
    <property type="term" value="F:DNA binding"/>
    <property type="evidence" value="ECO:0007669"/>
    <property type="project" value="UniProtKB-KW"/>
</dbReference>
<gene>
    <name evidence="1" type="ORF">IDH41_27470</name>
</gene>
<keyword evidence="1" id="KW-0238">DNA-binding</keyword>
<accession>A0A927H971</accession>
<dbReference type="Proteomes" id="UP000632125">
    <property type="component" value="Unassembled WGS sequence"/>
</dbReference>
<protein>
    <submittedName>
        <fullName evidence="1">DNA-binding protein</fullName>
    </submittedName>
</protein>
<dbReference type="SUPFAM" id="SSF47789">
    <property type="entry name" value="C-terminal domain of RNA polymerase alpha subunit"/>
    <property type="match status" value="1"/>
</dbReference>